<keyword evidence="5" id="KW-0812">Transmembrane</keyword>
<dbReference type="InterPro" id="IPR033900">
    <property type="entry name" value="Gram_neg_porin_domain"/>
</dbReference>
<keyword evidence="4" id="KW-1134">Transmembrane beta strand</keyword>
<evidence type="ECO:0000256" key="1">
    <source>
        <dbReference type="ARBA" id="ARBA00004571"/>
    </source>
</evidence>
<dbReference type="SUPFAM" id="SSF56935">
    <property type="entry name" value="Porins"/>
    <property type="match status" value="1"/>
</dbReference>
<protein>
    <submittedName>
        <fullName evidence="14">Porin</fullName>
    </submittedName>
</protein>
<keyword evidence="8" id="KW-0626">Porin</keyword>
<evidence type="ECO:0000259" key="13">
    <source>
        <dbReference type="Pfam" id="PF13609"/>
    </source>
</evidence>
<dbReference type="PANTHER" id="PTHR34501:SF9">
    <property type="entry name" value="MAJOR OUTER MEMBRANE PROTEIN P.IA"/>
    <property type="match status" value="1"/>
</dbReference>
<keyword evidence="15" id="KW-1185">Reference proteome</keyword>
<comment type="subunit">
    <text evidence="2">Homotrimer.</text>
</comment>
<dbReference type="InterPro" id="IPR023614">
    <property type="entry name" value="Porin_dom_sf"/>
</dbReference>
<keyword evidence="10" id="KW-0998">Cell outer membrane</keyword>
<dbReference type="RefSeq" id="WP_289830304.1">
    <property type="nucleotide sequence ID" value="NZ_JAUEDK010000020.1"/>
</dbReference>
<evidence type="ECO:0000256" key="9">
    <source>
        <dbReference type="ARBA" id="ARBA00023136"/>
    </source>
</evidence>
<dbReference type="InterPro" id="IPR002299">
    <property type="entry name" value="Porin_Neis"/>
</dbReference>
<evidence type="ECO:0000256" key="6">
    <source>
        <dbReference type="ARBA" id="ARBA00022729"/>
    </source>
</evidence>
<dbReference type="InterPro" id="IPR050298">
    <property type="entry name" value="Gram-neg_bact_OMP"/>
</dbReference>
<comment type="subcellular location">
    <subcellularLocation>
        <location evidence="1">Cell outer membrane</location>
        <topology evidence="1">Multi-pass membrane protein</topology>
    </subcellularLocation>
</comment>
<keyword evidence="7" id="KW-0406">Ion transport</keyword>
<dbReference type="Proteomes" id="UP001168540">
    <property type="component" value="Unassembled WGS sequence"/>
</dbReference>
<feature type="region of interest" description="Disordered" evidence="11">
    <location>
        <begin position="45"/>
        <end position="71"/>
    </location>
</feature>
<dbReference type="Pfam" id="PF13609">
    <property type="entry name" value="Porin_4"/>
    <property type="match status" value="1"/>
</dbReference>
<sequence length="413" mass="43440">MSYQCTRLALAVLSLGAGCAAHADVTIYGTLLPFVDSYRTTGATVGRPDNAPNQVKSYPGTNVPSMGRESANTSNLGFKGDEDLGDGLKAVWQIESQIGIDGDNSPPSLFATRNTRLGLASARWGTLFAGNWDTPYKAAQIVVNPFVAVNPFDDYLIGNPGFGVPGTTTQSGRINGKADASFSRRQGNSVQYWSPELAGFSLRADYSFGEGRTGANGNTAGINPNIWSASLAYKAGALSLNYAYEQHRDYFGLSQLGGSTGATSTNTRSRDNGNMLVAIYKLPTDTRIGLILERLSYHSDDSAAAAVTNFKRNAWYTLIQQNFGPHEVWASYGRAYAGSCNANGIACSTNGLGAAQWSLGASYGLSSRTKVYGAVYGINNQDSASYVIAGAPVGAASPGASSRGVGAGILHMF</sequence>
<organism evidence="14 15">
    <name type="scientific">Crenobacter oryzisoli</name>
    <dbReference type="NCBI Taxonomy" id="3056844"/>
    <lineage>
        <taxon>Bacteria</taxon>
        <taxon>Pseudomonadati</taxon>
        <taxon>Pseudomonadota</taxon>
        <taxon>Betaproteobacteria</taxon>
        <taxon>Neisseriales</taxon>
        <taxon>Neisseriaceae</taxon>
        <taxon>Crenobacter</taxon>
    </lineage>
</organism>
<feature type="chain" id="PRO_5046313092" evidence="12">
    <location>
        <begin position="24"/>
        <end position="413"/>
    </location>
</feature>
<feature type="domain" description="Porin" evidence="13">
    <location>
        <begin position="9"/>
        <end position="382"/>
    </location>
</feature>
<evidence type="ECO:0000256" key="12">
    <source>
        <dbReference type="SAM" id="SignalP"/>
    </source>
</evidence>
<evidence type="ECO:0000256" key="5">
    <source>
        <dbReference type="ARBA" id="ARBA00022692"/>
    </source>
</evidence>
<evidence type="ECO:0000256" key="4">
    <source>
        <dbReference type="ARBA" id="ARBA00022452"/>
    </source>
</evidence>
<feature type="signal peptide" evidence="12">
    <location>
        <begin position="1"/>
        <end position="23"/>
    </location>
</feature>
<keyword evidence="6 12" id="KW-0732">Signal</keyword>
<dbReference type="PROSITE" id="PS51257">
    <property type="entry name" value="PROKAR_LIPOPROTEIN"/>
    <property type="match status" value="1"/>
</dbReference>
<reference evidence="14" key="1">
    <citation type="submission" date="2023-06" db="EMBL/GenBank/DDBJ databases">
        <authorList>
            <person name="Zhang S."/>
        </authorList>
    </citation>
    <scope>NUCLEOTIDE SEQUENCE</scope>
    <source>
        <strain evidence="14">SG2303</strain>
    </source>
</reference>
<keyword evidence="9" id="KW-0472">Membrane</keyword>
<name>A0ABT7XPF1_9NEIS</name>
<feature type="compositionally biased region" description="Polar residues" evidence="11">
    <location>
        <begin position="51"/>
        <end position="71"/>
    </location>
</feature>
<evidence type="ECO:0000313" key="15">
    <source>
        <dbReference type="Proteomes" id="UP001168540"/>
    </source>
</evidence>
<dbReference type="CDD" id="cd00342">
    <property type="entry name" value="gram_neg_porins"/>
    <property type="match status" value="1"/>
</dbReference>
<evidence type="ECO:0000256" key="2">
    <source>
        <dbReference type="ARBA" id="ARBA00011233"/>
    </source>
</evidence>
<gene>
    <name evidence="14" type="ORF">QU481_12265</name>
</gene>
<keyword evidence="3" id="KW-0813">Transport</keyword>
<evidence type="ECO:0000256" key="8">
    <source>
        <dbReference type="ARBA" id="ARBA00023114"/>
    </source>
</evidence>
<evidence type="ECO:0000313" key="14">
    <source>
        <dbReference type="EMBL" id="MDN0075664.1"/>
    </source>
</evidence>
<dbReference type="PANTHER" id="PTHR34501">
    <property type="entry name" value="PROTEIN YDDL-RELATED"/>
    <property type="match status" value="1"/>
</dbReference>
<accession>A0ABT7XPF1</accession>
<evidence type="ECO:0000256" key="7">
    <source>
        <dbReference type="ARBA" id="ARBA00023065"/>
    </source>
</evidence>
<evidence type="ECO:0000256" key="10">
    <source>
        <dbReference type="ARBA" id="ARBA00023237"/>
    </source>
</evidence>
<proteinExistence type="predicted"/>
<evidence type="ECO:0000256" key="3">
    <source>
        <dbReference type="ARBA" id="ARBA00022448"/>
    </source>
</evidence>
<dbReference type="Gene3D" id="2.40.160.10">
    <property type="entry name" value="Porin"/>
    <property type="match status" value="1"/>
</dbReference>
<evidence type="ECO:0000256" key="11">
    <source>
        <dbReference type="SAM" id="MobiDB-lite"/>
    </source>
</evidence>
<dbReference type="EMBL" id="JAUEDK010000020">
    <property type="protein sequence ID" value="MDN0075664.1"/>
    <property type="molecule type" value="Genomic_DNA"/>
</dbReference>
<comment type="caution">
    <text evidence="14">The sequence shown here is derived from an EMBL/GenBank/DDBJ whole genome shotgun (WGS) entry which is preliminary data.</text>
</comment>
<dbReference type="PRINTS" id="PR00184">
    <property type="entry name" value="NEISSPPORIN"/>
</dbReference>